<dbReference type="Pfam" id="PF00528">
    <property type="entry name" value="BPD_transp_1"/>
    <property type="match status" value="1"/>
</dbReference>
<feature type="domain" description="ABC transmembrane type-1" evidence="8">
    <location>
        <begin position="131"/>
        <end position="292"/>
    </location>
</feature>
<evidence type="ECO:0000256" key="3">
    <source>
        <dbReference type="ARBA" id="ARBA00022475"/>
    </source>
</evidence>
<dbReference type="GO" id="GO:0005886">
    <property type="term" value="C:plasma membrane"/>
    <property type="evidence" value="ECO:0007669"/>
    <property type="project" value="UniProtKB-SubCell"/>
</dbReference>
<feature type="transmembrane region" description="Helical" evidence="7">
    <location>
        <begin position="130"/>
        <end position="152"/>
    </location>
</feature>
<dbReference type="SUPFAM" id="SSF161098">
    <property type="entry name" value="MetI-like"/>
    <property type="match status" value="1"/>
</dbReference>
<dbReference type="InterPro" id="IPR000515">
    <property type="entry name" value="MetI-like"/>
</dbReference>
<comment type="caution">
    <text evidence="9">The sequence shown here is derived from an EMBL/GenBank/DDBJ whole genome shotgun (WGS) entry which is preliminary data.</text>
</comment>
<reference evidence="9 10" key="1">
    <citation type="submission" date="2019-04" db="EMBL/GenBank/DDBJ databases">
        <title>Isachenkonia alkalipeptolytica gen. nov. sp. nov. a new anaerobic, alkiliphilic organothrophic bacterium capable to reduce synthesized ferrihydrite isolated from a soda lake.</title>
        <authorList>
            <person name="Toshchakov S.V."/>
            <person name="Zavarzina D.G."/>
            <person name="Zhilina T.N."/>
            <person name="Kostrikina N.A."/>
            <person name="Kublanov I.V."/>
        </authorList>
    </citation>
    <scope>NUCLEOTIDE SEQUENCE [LARGE SCALE GENOMIC DNA]</scope>
    <source>
        <strain evidence="9 10">Z-1701</strain>
    </source>
</reference>
<keyword evidence="5 7" id="KW-1133">Transmembrane helix</keyword>
<keyword evidence="2" id="KW-0813">Transport</keyword>
<dbReference type="GO" id="GO:0055085">
    <property type="term" value="P:transmembrane transport"/>
    <property type="evidence" value="ECO:0007669"/>
    <property type="project" value="InterPro"/>
</dbReference>
<sequence>MERELRREVFKKALKKLLFLLLLVTALVLITSIPVNFNLDYYDGDFQINTTWQEIRGHMRENLTLLFSGRIFQVPLDNQSLGNLLRVSGLRSFTVFFFGMLLGLLWGVPKGILDRKKAHKKGTFKTLQKILPFSLPEILVVLGIQVLGSYLYRNQLSPIPHAGYSGWLNMIYPILAISVLPGAYMAKITAEAIQEMAKEPYIRVAKGKGCSPYRLFRVHYSRGILLEILGAFPAILVMMFSSLVIIERMFYFPGLTYYLVEFYANSTGNVHQAGIGFTLFIVTLGVFYYILFQGAEFLKSWALPAGDRN</sequence>
<protein>
    <submittedName>
        <fullName evidence="9">ABC transporter permease subunit</fullName>
    </submittedName>
</protein>
<dbReference type="RefSeq" id="WP_160718814.1">
    <property type="nucleotide sequence ID" value="NZ_SUMG01000002.1"/>
</dbReference>
<evidence type="ECO:0000256" key="2">
    <source>
        <dbReference type="ARBA" id="ARBA00022448"/>
    </source>
</evidence>
<accession>A0AA43XK97</accession>
<dbReference type="PANTHER" id="PTHR30465:SF0">
    <property type="entry name" value="OLIGOPEPTIDE TRANSPORT SYSTEM PERMEASE PROTEIN APPB"/>
    <property type="match status" value="1"/>
</dbReference>
<feature type="transmembrane region" description="Helical" evidence="7">
    <location>
        <begin position="164"/>
        <end position="186"/>
    </location>
</feature>
<evidence type="ECO:0000256" key="6">
    <source>
        <dbReference type="ARBA" id="ARBA00023136"/>
    </source>
</evidence>
<evidence type="ECO:0000256" key="5">
    <source>
        <dbReference type="ARBA" id="ARBA00022989"/>
    </source>
</evidence>
<dbReference type="Proteomes" id="UP000449710">
    <property type="component" value="Unassembled WGS sequence"/>
</dbReference>
<dbReference type="InterPro" id="IPR035906">
    <property type="entry name" value="MetI-like_sf"/>
</dbReference>
<dbReference type="Gene3D" id="1.10.3720.10">
    <property type="entry name" value="MetI-like"/>
    <property type="match status" value="1"/>
</dbReference>
<evidence type="ECO:0000256" key="1">
    <source>
        <dbReference type="ARBA" id="ARBA00004651"/>
    </source>
</evidence>
<dbReference type="AlphaFoldDB" id="A0AA43XK97"/>
<keyword evidence="10" id="KW-1185">Reference proteome</keyword>
<comment type="subcellular location">
    <subcellularLocation>
        <location evidence="1">Cell membrane</location>
        <topology evidence="1">Multi-pass membrane protein</topology>
    </subcellularLocation>
</comment>
<evidence type="ECO:0000256" key="4">
    <source>
        <dbReference type="ARBA" id="ARBA00022692"/>
    </source>
</evidence>
<dbReference type="EMBL" id="SUMG01000002">
    <property type="protein sequence ID" value="NBG87425.1"/>
    <property type="molecule type" value="Genomic_DNA"/>
</dbReference>
<keyword evidence="3" id="KW-1003">Cell membrane</keyword>
<feature type="transmembrane region" description="Helical" evidence="7">
    <location>
        <begin position="270"/>
        <end position="291"/>
    </location>
</feature>
<evidence type="ECO:0000259" key="8">
    <source>
        <dbReference type="Pfam" id="PF00528"/>
    </source>
</evidence>
<dbReference type="CDD" id="cd06261">
    <property type="entry name" value="TM_PBP2"/>
    <property type="match status" value="1"/>
</dbReference>
<evidence type="ECO:0000313" key="10">
    <source>
        <dbReference type="Proteomes" id="UP000449710"/>
    </source>
</evidence>
<organism evidence="9 10">
    <name type="scientific">Isachenkonia alkalipeptolytica</name>
    <dbReference type="NCBI Taxonomy" id="2565777"/>
    <lineage>
        <taxon>Bacteria</taxon>
        <taxon>Bacillati</taxon>
        <taxon>Bacillota</taxon>
        <taxon>Clostridia</taxon>
        <taxon>Eubacteriales</taxon>
        <taxon>Clostridiaceae</taxon>
        <taxon>Isachenkonia</taxon>
    </lineage>
</organism>
<name>A0AA43XK97_9CLOT</name>
<feature type="transmembrane region" description="Helical" evidence="7">
    <location>
        <begin position="90"/>
        <end position="109"/>
    </location>
</feature>
<gene>
    <name evidence="9" type="ORF">ISALK_02810</name>
</gene>
<keyword evidence="4 7" id="KW-0812">Transmembrane</keyword>
<proteinExistence type="predicted"/>
<evidence type="ECO:0000313" key="9">
    <source>
        <dbReference type="EMBL" id="NBG87425.1"/>
    </source>
</evidence>
<evidence type="ECO:0000256" key="7">
    <source>
        <dbReference type="SAM" id="Phobius"/>
    </source>
</evidence>
<dbReference type="PANTHER" id="PTHR30465">
    <property type="entry name" value="INNER MEMBRANE ABC TRANSPORTER"/>
    <property type="match status" value="1"/>
</dbReference>
<keyword evidence="6 7" id="KW-0472">Membrane</keyword>
<feature type="transmembrane region" description="Helical" evidence="7">
    <location>
        <begin position="224"/>
        <end position="250"/>
    </location>
</feature>